<dbReference type="InterPro" id="IPR053098">
    <property type="entry name" value="Petuviruses_polyprotein"/>
</dbReference>
<feature type="region of interest" description="Disordered" evidence="3">
    <location>
        <begin position="660"/>
        <end position="694"/>
    </location>
</feature>
<name>A0AAQ3RRP8_VIGMU</name>
<feature type="domain" description="CCHC-type" evidence="4">
    <location>
        <begin position="937"/>
        <end position="953"/>
    </location>
</feature>
<dbReference type="Proteomes" id="UP001374535">
    <property type="component" value="Chromosome 7"/>
</dbReference>
<dbReference type="SUPFAM" id="SSF57756">
    <property type="entry name" value="Retrovirus zinc finger-like domains"/>
    <property type="match status" value="1"/>
</dbReference>
<evidence type="ECO:0000256" key="3">
    <source>
        <dbReference type="SAM" id="MobiDB-lite"/>
    </source>
</evidence>
<keyword evidence="2" id="KW-0175">Coiled coil</keyword>
<feature type="region of interest" description="Disordered" evidence="3">
    <location>
        <begin position="621"/>
        <end position="646"/>
    </location>
</feature>
<accession>A0AAQ3RRP8</accession>
<keyword evidence="6" id="KW-1185">Reference proteome</keyword>
<keyword evidence="1" id="KW-0863">Zinc-finger</keyword>
<proteinExistence type="predicted"/>
<dbReference type="SMART" id="SM00343">
    <property type="entry name" value="ZnF_C2HC"/>
    <property type="match status" value="1"/>
</dbReference>
<dbReference type="InterPro" id="IPR036875">
    <property type="entry name" value="Znf_CCHC_sf"/>
</dbReference>
<feature type="compositionally biased region" description="Acidic residues" evidence="3">
    <location>
        <begin position="359"/>
        <end position="369"/>
    </location>
</feature>
<feature type="region of interest" description="Disordered" evidence="3">
    <location>
        <begin position="552"/>
        <end position="609"/>
    </location>
</feature>
<feature type="coiled-coil region" evidence="2">
    <location>
        <begin position="501"/>
        <end position="546"/>
    </location>
</feature>
<dbReference type="Pfam" id="PF00098">
    <property type="entry name" value="zf-CCHC"/>
    <property type="match status" value="1"/>
</dbReference>
<evidence type="ECO:0000313" key="6">
    <source>
        <dbReference type="Proteomes" id="UP001374535"/>
    </source>
</evidence>
<sequence>MVGRSIAEAILDLQLVEGLQGKTVKLRKGKRCVLFGSRDLDDGKGGVGDAETGEDGGAVADNISRTLSSKIENLIEYSHVPEDAQISESSTPLLSPYNIFRRRRSSIQSIVRLITSRRPPEKEFVQSSRMENVHLWQHQKNNILILSLHGRRGLLVSARVSLLDSSFLHYENVVIGTILTTLHAGSVVLTMFPNYNVSLRDPTVPQRLKVQNHAVNLSLPSSTEGALFVMANPHEESPSIVQIPRNIFRQLIPLQWVTNYEKLHENKKPLQTSEATFRRSVDGTVRTIFKQLGDEANISSSQIFQSMMIRPVTKEKKIPIWRVLPNGKPIFTDKINGHFIWDVDPSMCDPDCECSKDDDNSEDEESEEENSYHEDDCRPFPPPRRRSYPSSRPWIGIHEPKEPDPLWFQKRCAEILGKEESFSFPTKISQSPIPCFMISGSNYEQEFPSLERTVDPTTRISTKPNISPSEIGHDGRSKPLTQAEEMLNWQTENAKVQNFMLRRINQKIDGLSSQVKNTDARLELLSERMKEHYVHLTTEISRIEEEWKKTTFGHKSKQSYSLPTATTFRNKQKPRASIPSVSTQETRETPTQTLSQSPMDSSEKEDYFQDSQDPYAQFTIENTSIRSSEYTSSDENTKNYSDNYSESSDEYANVLMANTTSSSTRQEPIYESPEEIEPPLRDNPSKPNSGPWFSIDDLSPNQWRARLIEFGAWLDTKLIKDADSYKVIEEFCCRMTETIKEWYHNLGPVRQDQFHNLGSTAAVLGALHEEFIRDGVVIDRKMRQEFFEMNCCSLNMKDLDRHFKRMLQRFYLLNGANDVSLKNTYVASLPAQLQPELNRMAMAAQKDFSTMTMGQIHQMTKEVVDKLCRQHQYFSDLMNNKGKFGKACKKSYLEIKCKDKCSCQNKKNKGEKPYKRKEKNLKFFKKRNFRKRPQGQRCYLCGRKGHFAKSCPNKADKAIKLVTSLKIRDEEVESLYSEQSSPDEDTVFALRNSSKEEYSEEETLPIFSTKEINSLNPYPPHPDIEVQILPTKFNKPVKAIAYIDTGAQKTMMNPDILPEEFWSKKTSYFMAADGKIFKTELITKTFIRIKFFPDCIIWAKVIGSKLPGKDILIGMNIFSEAHKIQILSFGLKYKREFKSFVETSTLFSLSTSPSEMEEIKKKLLSLCADNHGGFSHPRPLWKNPNFFVKLPFKLNEDVNPTKGSDERRRCGKDGGVMQVCDFAGEDE</sequence>
<evidence type="ECO:0000259" key="4">
    <source>
        <dbReference type="PROSITE" id="PS50158"/>
    </source>
</evidence>
<evidence type="ECO:0000313" key="5">
    <source>
        <dbReference type="EMBL" id="WVZ01681.1"/>
    </source>
</evidence>
<dbReference type="Gene3D" id="4.10.60.10">
    <property type="entry name" value="Zinc finger, CCHC-type"/>
    <property type="match status" value="1"/>
</dbReference>
<feature type="compositionally biased region" description="Polar residues" evidence="3">
    <location>
        <begin position="558"/>
        <end position="569"/>
    </location>
</feature>
<keyword evidence="1" id="KW-0479">Metal-binding</keyword>
<protein>
    <recommendedName>
        <fullName evidence="4">CCHC-type domain-containing protein</fullName>
    </recommendedName>
</protein>
<feature type="compositionally biased region" description="Polar residues" evidence="3">
    <location>
        <begin position="621"/>
        <end position="634"/>
    </location>
</feature>
<organism evidence="5 6">
    <name type="scientific">Vigna mungo</name>
    <name type="common">Black gram</name>
    <name type="synonym">Phaseolus mungo</name>
    <dbReference type="NCBI Taxonomy" id="3915"/>
    <lineage>
        <taxon>Eukaryota</taxon>
        <taxon>Viridiplantae</taxon>
        <taxon>Streptophyta</taxon>
        <taxon>Embryophyta</taxon>
        <taxon>Tracheophyta</taxon>
        <taxon>Spermatophyta</taxon>
        <taxon>Magnoliopsida</taxon>
        <taxon>eudicotyledons</taxon>
        <taxon>Gunneridae</taxon>
        <taxon>Pentapetalae</taxon>
        <taxon>rosids</taxon>
        <taxon>fabids</taxon>
        <taxon>Fabales</taxon>
        <taxon>Fabaceae</taxon>
        <taxon>Papilionoideae</taxon>
        <taxon>50 kb inversion clade</taxon>
        <taxon>NPAAA clade</taxon>
        <taxon>indigoferoid/millettioid clade</taxon>
        <taxon>Phaseoleae</taxon>
        <taxon>Vigna</taxon>
    </lineage>
</organism>
<gene>
    <name evidence="5" type="ORF">V8G54_022487</name>
</gene>
<dbReference type="PANTHER" id="PTHR48435:SF1">
    <property type="entry name" value="POLYPROTEIN"/>
    <property type="match status" value="1"/>
</dbReference>
<feature type="compositionally biased region" description="Polar residues" evidence="3">
    <location>
        <begin position="579"/>
        <end position="600"/>
    </location>
</feature>
<dbReference type="EMBL" id="CP144694">
    <property type="protein sequence ID" value="WVZ01681.1"/>
    <property type="molecule type" value="Genomic_DNA"/>
</dbReference>
<evidence type="ECO:0000256" key="1">
    <source>
        <dbReference type="PROSITE-ProRule" id="PRU00047"/>
    </source>
</evidence>
<reference evidence="5 6" key="1">
    <citation type="journal article" date="2023" name="Life. Sci Alliance">
        <title>Evolutionary insights into 3D genome organization and epigenetic landscape of Vigna mungo.</title>
        <authorList>
            <person name="Junaid A."/>
            <person name="Singh B."/>
            <person name="Bhatia S."/>
        </authorList>
    </citation>
    <scope>NUCLEOTIDE SEQUENCE [LARGE SCALE GENOMIC DNA]</scope>
    <source>
        <strain evidence="5">Urdbean</strain>
    </source>
</reference>
<evidence type="ECO:0000256" key="2">
    <source>
        <dbReference type="SAM" id="Coils"/>
    </source>
</evidence>
<dbReference type="InterPro" id="IPR001878">
    <property type="entry name" value="Znf_CCHC"/>
</dbReference>
<dbReference type="PANTHER" id="PTHR48435">
    <property type="entry name" value="POLYPROTEIN"/>
    <property type="match status" value="1"/>
</dbReference>
<keyword evidence="1" id="KW-0862">Zinc</keyword>
<dbReference type="PROSITE" id="PS50158">
    <property type="entry name" value="ZF_CCHC"/>
    <property type="match status" value="1"/>
</dbReference>
<dbReference type="GO" id="GO:0008270">
    <property type="term" value="F:zinc ion binding"/>
    <property type="evidence" value="ECO:0007669"/>
    <property type="project" value="UniProtKB-KW"/>
</dbReference>
<dbReference type="AlphaFoldDB" id="A0AAQ3RRP8"/>
<feature type="region of interest" description="Disordered" evidence="3">
    <location>
        <begin position="353"/>
        <end position="399"/>
    </location>
</feature>
<dbReference type="GO" id="GO:0003676">
    <property type="term" value="F:nucleic acid binding"/>
    <property type="evidence" value="ECO:0007669"/>
    <property type="project" value="InterPro"/>
</dbReference>